<dbReference type="Gene3D" id="3.40.640.10">
    <property type="entry name" value="Type I PLP-dependent aspartate aminotransferase-like (Major domain)"/>
    <property type="match status" value="1"/>
</dbReference>
<dbReference type="PIRSF" id="PIRSF001434">
    <property type="entry name" value="CGS"/>
    <property type="match status" value="1"/>
</dbReference>
<dbReference type="InterPro" id="IPR015422">
    <property type="entry name" value="PyrdxlP-dep_Trfase_small"/>
</dbReference>
<dbReference type="AlphaFoldDB" id="A0AAU8DRJ7"/>
<sequence length="466" mass="49679">MTAPTPDAASGFDTRQIHAGASPDRSHGSRIPPIHLTAGYVFDSHQQAHERFTGDDTGYSYSRLGNPTVGVVEQRLADLEGGTDAILLASGAAATNVALLALLGAGDHFLSSRALYQGTANLFTENFARFGIEVEFVDHPSDPDDWARRIRPTTRLLFAEPIPNPTNDLIDLELVAGVAHHHGLPFVVDNTLATPYLLRPLEWGADVVIHSASKFLTGQGAALSGVVVSGESFDWAAVPALFPHLNSPSAALHGKSFTQVHGRRAFSAYARDVVSARTGATVSPFNAFLLRQGLETLSLRMRQHSRNALAVAQWLDDRSEVLSVDHPGLASNAFHALARKYLPAGQGSVFTFTVAGGEAGAAAIIGALQVFSHMTHIGDVRSLVLHPSSTTHWLLDDAERTRLGIHAGTIRVSVGTEDARDLLDDLQQAFDSVALTELGIVQWQSFPTTDAASSVASAQFAEVSAP</sequence>
<dbReference type="Pfam" id="PF01053">
    <property type="entry name" value="Cys_Met_Meta_PP"/>
    <property type="match status" value="1"/>
</dbReference>
<accession>A0AAU8DRJ7</accession>
<evidence type="ECO:0000256" key="6">
    <source>
        <dbReference type="ARBA" id="ARBA00047199"/>
    </source>
</evidence>
<dbReference type="GO" id="GO:0005737">
    <property type="term" value="C:cytoplasm"/>
    <property type="evidence" value="ECO:0007669"/>
    <property type="project" value="TreeGrafter"/>
</dbReference>
<dbReference type="NCBIfam" id="TIGR01326">
    <property type="entry name" value="OAH_OAS_sulfhy"/>
    <property type="match status" value="1"/>
</dbReference>
<dbReference type="EMBL" id="CP159218">
    <property type="protein sequence ID" value="XCG63487.1"/>
    <property type="molecule type" value="Genomic_DNA"/>
</dbReference>
<evidence type="ECO:0000256" key="9">
    <source>
        <dbReference type="PIRSR" id="PIRSR001434-2"/>
    </source>
</evidence>
<dbReference type="SUPFAM" id="SSF53383">
    <property type="entry name" value="PLP-dependent transferases"/>
    <property type="match status" value="1"/>
</dbReference>
<evidence type="ECO:0000256" key="10">
    <source>
        <dbReference type="RuleBase" id="RU362118"/>
    </source>
</evidence>
<evidence type="ECO:0000256" key="1">
    <source>
        <dbReference type="ARBA" id="ARBA00001933"/>
    </source>
</evidence>
<dbReference type="EC" id="4.4.1.2" evidence="5"/>
<name>A0AAU8DRJ7_9ACTN</name>
<dbReference type="GO" id="GO:0047982">
    <property type="term" value="F:homocysteine desulfhydrase activity"/>
    <property type="evidence" value="ECO:0007669"/>
    <property type="project" value="UniProtKB-EC"/>
</dbReference>
<evidence type="ECO:0000256" key="3">
    <source>
        <dbReference type="ARBA" id="ARBA00022679"/>
    </source>
</evidence>
<dbReference type="GO" id="GO:0003961">
    <property type="term" value="F:O-acetylhomoserine aminocarboxypropyltransferase activity"/>
    <property type="evidence" value="ECO:0007669"/>
    <property type="project" value="TreeGrafter"/>
</dbReference>
<dbReference type="InterPro" id="IPR000277">
    <property type="entry name" value="Cys/Met-Metab_PyrdxlP-dep_enz"/>
</dbReference>
<dbReference type="GO" id="GO:0004124">
    <property type="term" value="F:cysteine synthase activity"/>
    <property type="evidence" value="ECO:0007669"/>
    <property type="project" value="TreeGrafter"/>
</dbReference>
<dbReference type="GO" id="GO:0018826">
    <property type="term" value="F:methionine gamma-lyase activity"/>
    <property type="evidence" value="ECO:0007669"/>
    <property type="project" value="UniProtKB-EC"/>
</dbReference>
<dbReference type="GO" id="GO:0006535">
    <property type="term" value="P:cysteine biosynthetic process from serine"/>
    <property type="evidence" value="ECO:0007669"/>
    <property type="project" value="TreeGrafter"/>
</dbReference>
<dbReference type="RefSeq" id="WP_353649102.1">
    <property type="nucleotide sequence ID" value="NZ_CP159218.1"/>
</dbReference>
<dbReference type="GO" id="GO:0030170">
    <property type="term" value="F:pyridoxal phosphate binding"/>
    <property type="evidence" value="ECO:0007669"/>
    <property type="project" value="InterPro"/>
</dbReference>
<evidence type="ECO:0000256" key="5">
    <source>
        <dbReference type="ARBA" id="ARBA00047175"/>
    </source>
</evidence>
<dbReference type="InterPro" id="IPR006235">
    <property type="entry name" value="OAc-hSer/O-AcSer_sulfhydrylase"/>
</dbReference>
<feature type="modified residue" description="N6-(pyridoxal phosphate)lysine" evidence="9">
    <location>
        <position position="214"/>
    </location>
</feature>
<evidence type="ECO:0000256" key="4">
    <source>
        <dbReference type="ARBA" id="ARBA00022898"/>
    </source>
</evidence>
<dbReference type="CDD" id="cd00614">
    <property type="entry name" value="CGS_like"/>
    <property type="match status" value="1"/>
</dbReference>
<dbReference type="Gene3D" id="3.90.1150.10">
    <property type="entry name" value="Aspartate Aminotransferase, domain 1"/>
    <property type="match status" value="1"/>
</dbReference>
<reference evidence="12" key="1">
    <citation type="submission" date="2024-05" db="EMBL/GenBank/DDBJ databases">
        <authorList>
            <person name="Cai S.Y."/>
            <person name="Jin L.M."/>
            <person name="Li H.R."/>
        </authorList>
    </citation>
    <scope>NUCLEOTIDE SEQUENCE</scope>
    <source>
        <strain evidence="12">A5-74</strain>
    </source>
</reference>
<comment type="cofactor">
    <cofactor evidence="1 10">
        <name>pyridoxal 5'-phosphate</name>
        <dbReference type="ChEBI" id="CHEBI:597326"/>
    </cofactor>
</comment>
<feature type="region of interest" description="Disordered" evidence="11">
    <location>
        <begin position="1"/>
        <end position="30"/>
    </location>
</feature>
<evidence type="ECO:0000256" key="2">
    <source>
        <dbReference type="ARBA" id="ARBA00009077"/>
    </source>
</evidence>
<evidence type="ECO:0000256" key="7">
    <source>
        <dbReference type="ARBA" id="ARBA00048780"/>
    </source>
</evidence>
<evidence type="ECO:0000313" key="12">
    <source>
        <dbReference type="EMBL" id="XCG63487.1"/>
    </source>
</evidence>
<gene>
    <name evidence="12" type="ORF">ABLG96_20205</name>
</gene>
<comment type="similarity">
    <text evidence="2 10">Belongs to the trans-sulfuration enzymes family.</text>
</comment>
<dbReference type="PANTHER" id="PTHR43797">
    <property type="entry name" value="HOMOCYSTEINE/CYSTEINE SYNTHASE"/>
    <property type="match status" value="1"/>
</dbReference>
<proteinExistence type="inferred from homology"/>
<dbReference type="PANTHER" id="PTHR43797:SF2">
    <property type="entry name" value="HOMOCYSTEINE_CYSTEINE SYNTHASE"/>
    <property type="match status" value="1"/>
</dbReference>
<organism evidence="12">
    <name type="scientific">Nakamurella sp. A5-74</name>
    <dbReference type="NCBI Taxonomy" id="3158264"/>
    <lineage>
        <taxon>Bacteria</taxon>
        <taxon>Bacillati</taxon>
        <taxon>Actinomycetota</taxon>
        <taxon>Actinomycetes</taxon>
        <taxon>Nakamurellales</taxon>
        <taxon>Nakamurellaceae</taxon>
        <taxon>Nakamurella</taxon>
    </lineage>
</organism>
<dbReference type="InterPro" id="IPR015421">
    <property type="entry name" value="PyrdxlP-dep_Trfase_major"/>
</dbReference>
<protein>
    <recommendedName>
        <fullName evidence="5">homocysteine desulfhydrase</fullName>
        <ecNumber evidence="5">4.4.1.2</ecNumber>
    </recommendedName>
    <alternativeName>
        <fullName evidence="6">Homocysteine desulfhydrase</fullName>
    </alternativeName>
</protein>
<comment type="catalytic activity">
    <reaction evidence="7">
        <text>L-homocysteine + H2O = 2-oxobutanoate + hydrogen sulfide + NH4(+) + H(+)</text>
        <dbReference type="Rhea" id="RHEA:14501"/>
        <dbReference type="ChEBI" id="CHEBI:15377"/>
        <dbReference type="ChEBI" id="CHEBI:15378"/>
        <dbReference type="ChEBI" id="CHEBI:16763"/>
        <dbReference type="ChEBI" id="CHEBI:28938"/>
        <dbReference type="ChEBI" id="CHEBI:29919"/>
        <dbReference type="ChEBI" id="CHEBI:58199"/>
        <dbReference type="EC" id="4.4.1.2"/>
    </reaction>
    <physiologicalReaction direction="left-to-right" evidence="7">
        <dbReference type="Rhea" id="RHEA:14502"/>
    </physiologicalReaction>
</comment>
<comment type="catalytic activity">
    <reaction evidence="8">
        <text>L-methionine + H2O = methanethiol + 2-oxobutanoate + NH4(+)</text>
        <dbReference type="Rhea" id="RHEA:23800"/>
        <dbReference type="ChEBI" id="CHEBI:15377"/>
        <dbReference type="ChEBI" id="CHEBI:16007"/>
        <dbReference type="ChEBI" id="CHEBI:16763"/>
        <dbReference type="ChEBI" id="CHEBI:28938"/>
        <dbReference type="ChEBI" id="CHEBI:57844"/>
        <dbReference type="EC" id="4.4.1.11"/>
    </reaction>
    <physiologicalReaction direction="left-to-right" evidence="8">
        <dbReference type="Rhea" id="RHEA:23801"/>
    </physiologicalReaction>
</comment>
<evidence type="ECO:0000256" key="11">
    <source>
        <dbReference type="SAM" id="MobiDB-lite"/>
    </source>
</evidence>
<keyword evidence="3 12" id="KW-0808">Transferase</keyword>
<dbReference type="GO" id="GO:0019346">
    <property type="term" value="P:transsulfuration"/>
    <property type="evidence" value="ECO:0007669"/>
    <property type="project" value="InterPro"/>
</dbReference>
<dbReference type="GO" id="GO:0071269">
    <property type="term" value="P:L-homocysteine biosynthetic process"/>
    <property type="evidence" value="ECO:0007669"/>
    <property type="project" value="TreeGrafter"/>
</dbReference>
<evidence type="ECO:0000256" key="8">
    <source>
        <dbReference type="ARBA" id="ARBA00052699"/>
    </source>
</evidence>
<keyword evidence="4 9" id="KW-0663">Pyridoxal phosphate</keyword>
<dbReference type="InterPro" id="IPR015424">
    <property type="entry name" value="PyrdxlP-dep_Trfase"/>
</dbReference>
<dbReference type="FunFam" id="3.40.640.10:FF:000046">
    <property type="entry name" value="Cystathionine gamma-lyase"/>
    <property type="match status" value="1"/>
</dbReference>